<name>A0A315VBJ7_GAMAF</name>
<feature type="region of interest" description="Disordered" evidence="1">
    <location>
        <begin position="70"/>
        <end position="96"/>
    </location>
</feature>
<dbReference type="Proteomes" id="UP000250572">
    <property type="component" value="Unassembled WGS sequence"/>
</dbReference>
<evidence type="ECO:0000313" key="2">
    <source>
        <dbReference type="EMBL" id="PWA19462.1"/>
    </source>
</evidence>
<dbReference type="EMBL" id="NHOQ01002107">
    <property type="protein sequence ID" value="PWA19462.1"/>
    <property type="molecule type" value="Genomic_DNA"/>
</dbReference>
<comment type="caution">
    <text evidence="2">The sequence shown here is derived from an EMBL/GenBank/DDBJ whole genome shotgun (WGS) entry which is preliminary data.</text>
</comment>
<evidence type="ECO:0000256" key="1">
    <source>
        <dbReference type="SAM" id="MobiDB-lite"/>
    </source>
</evidence>
<protein>
    <submittedName>
        <fullName evidence="2">Uncharacterized protein</fullName>
    </submittedName>
</protein>
<organism evidence="2 3">
    <name type="scientific">Gambusia affinis</name>
    <name type="common">Western mosquitofish</name>
    <name type="synonym">Heterandria affinis</name>
    <dbReference type="NCBI Taxonomy" id="33528"/>
    <lineage>
        <taxon>Eukaryota</taxon>
        <taxon>Metazoa</taxon>
        <taxon>Chordata</taxon>
        <taxon>Craniata</taxon>
        <taxon>Vertebrata</taxon>
        <taxon>Euteleostomi</taxon>
        <taxon>Actinopterygii</taxon>
        <taxon>Neopterygii</taxon>
        <taxon>Teleostei</taxon>
        <taxon>Neoteleostei</taxon>
        <taxon>Acanthomorphata</taxon>
        <taxon>Ovalentaria</taxon>
        <taxon>Atherinomorphae</taxon>
        <taxon>Cyprinodontiformes</taxon>
        <taxon>Poeciliidae</taxon>
        <taxon>Poeciliinae</taxon>
        <taxon>Gambusia</taxon>
    </lineage>
</organism>
<accession>A0A315VBJ7</accession>
<proteinExistence type="predicted"/>
<feature type="compositionally biased region" description="Polar residues" evidence="1">
    <location>
        <begin position="84"/>
        <end position="96"/>
    </location>
</feature>
<reference evidence="2 3" key="1">
    <citation type="journal article" date="2018" name="G3 (Bethesda)">
        <title>A High-Quality Reference Genome for the Invasive Mosquitofish Gambusia affinis Using a Chicago Library.</title>
        <authorList>
            <person name="Hoffberg S.L."/>
            <person name="Troendle N.J."/>
            <person name="Glenn T.C."/>
            <person name="Mahmud O."/>
            <person name="Louha S."/>
            <person name="Chalopin D."/>
            <person name="Bennetzen J.L."/>
            <person name="Mauricio R."/>
        </authorList>
    </citation>
    <scope>NUCLEOTIDE SEQUENCE [LARGE SCALE GENOMIC DNA]</scope>
    <source>
        <strain evidence="2">NE01/NJP1002.9</strain>
        <tissue evidence="2">Muscle</tissue>
    </source>
</reference>
<sequence>MHPHLPAPSTDSSIQRTDRCGTQCSRLHVKTHSRGPGDAPAACATLRRRWPSCSPYLNLKALFTLNKKLRLPEPPTTRQEKQKSSSTKCSLSFQTF</sequence>
<gene>
    <name evidence="2" type="ORF">CCH79_00019056</name>
</gene>
<dbReference type="AlphaFoldDB" id="A0A315VBJ7"/>
<evidence type="ECO:0000313" key="3">
    <source>
        <dbReference type="Proteomes" id="UP000250572"/>
    </source>
</evidence>
<keyword evidence="3" id="KW-1185">Reference proteome</keyword>